<keyword evidence="1" id="KW-0472">Membrane</keyword>
<dbReference type="RefSeq" id="WP_379978012.1">
    <property type="nucleotide sequence ID" value="NZ_JBHSFV010000003.1"/>
</dbReference>
<dbReference type="Proteomes" id="UP001596043">
    <property type="component" value="Unassembled WGS sequence"/>
</dbReference>
<dbReference type="InterPro" id="IPR058916">
    <property type="entry name" value="PH_40"/>
</dbReference>
<dbReference type="Pfam" id="PF26566">
    <property type="entry name" value="PH_40"/>
    <property type="match status" value="1"/>
</dbReference>
<proteinExistence type="predicted"/>
<comment type="caution">
    <text evidence="3">The sequence shown here is derived from an EMBL/GenBank/DDBJ whole genome shotgun (WGS) entry which is preliminary data.</text>
</comment>
<organism evidence="3 4">
    <name type="scientific">Dokdonia ponticola</name>
    <dbReference type="NCBI Taxonomy" id="2041041"/>
    <lineage>
        <taxon>Bacteria</taxon>
        <taxon>Pseudomonadati</taxon>
        <taxon>Bacteroidota</taxon>
        <taxon>Flavobacteriia</taxon>
        <taxon>Flavobacteriales</taxon>
        <taxon>Flavobacteriaceae</taxon>
        <taxon>Dokdonia</taxon>
    </lineage>
</organism>
<evidence type="ECO:0000313" key="3">
    <source>
        <dbReference type="EMBL" id="MFC4633786.1"/>
    </source>
</evidence>
<protein>
    <recommendedName>
        <fullName evidence="2">PH domain-containing protein</fullName>
    </recommendedName>
</protein>
<accession>A0ABV9HWB0</accession>
<name>A0ABV9HWB0_9FLAO</name>
<sequence>MNPTIFKHKKYKDIWIDFIILCALLLLYAYIFIQISRSLFYDVNIGLWLFVIVVSFIIITHIRIIKNKLEYTKVDKNKTIVLDNDTLEALVYANGNVVEIKKSNISKVALFDSWEMGVMPYFSYFEIHLKDTRKIIITHRTASINDFSKLLKGKKRTTQTSWIPCIKKRHNDFI</sequence>
<feature type="transmembrane region" description="Helical" evidence="1">
    <location>
        <begin position="45"/>
        <end position="65"/>
    </location>
</feature>
<feature type="domain" description="PH" evidence="2">
    <location>
        <begin position="14"/>
        <end position="139"/>
    </location>
</feature>
<keyword evidence="1" id="KW-1133">Transmembrane helix</keyword>
<dbReference type="EMBL" id="JBHSFV010000003">
    <property type="protein sequence ID" value="MFC4633786.1"/>
    <property type="molecule type" value="Genomic_DNA"/>
</dbReference>
<evidence type="ECO:0000256" key="1">
    <source>
        <dbReference type="SAM" id="Phobius"/>
    </source>
</evidence>
<feature type="transmembrane region" description="Helical" evidence="1">
    <location>
        <begin position="14"/>
        <end position="33"/>
    </location>
</feature>
<keyword evidence="1" id="KW-0812">Transmembrane</keyword>
<evidence type="ECO:0000259" key="2">
    <source>
        <dbReference type="Pfam" id="PF26566"/>
    </source>
</evidence>
<evidence type="ECO:0000313" key="4">
    <source>
        <dbReference type="Proteomes" id="UP001596043"/>
    </source>
</evidence>
<gene>
    <name evidence="3" type="ORF">ACFO3O_07700</name>
</gene>
<keyword evidence="4" id="KW-1185">Reference proteome</keyword>
<reference evidence="4" key="1">
    <citation type="journal article" date="2019" name="Int. J. Syst. Evol. Microbiol.">
        <title>The Global Catalogue of Microorganisms (GCM) 10K type strain sequencing project: providing services to taxonomists for standard genome sequencing and annotation.</title>
        <authorList>
            <consortium name="The Broad Institute Genomics Platform"/>
            <consortium name="The Broad Institute Genome Sequencing Center for Infectious Disease"/>
            <person name="Wu L."/>
            <person name="Ma J."/>
        </authorList>
    </citation>
    <scope>NUCLEOTIDE SEQUENCE [LARGE SCALE GENOMIC DNA]</scope>
    <source>
        <strain evidence="4">YJ-61-S</strain>
    </source>
</reference>